<feature type="active site" evidence="1">
    <location>
        <position position="247"/>
    </location>
</feature>
<evidence type="ECO:0000256" key="1">
    <source>
        <dbReference type="PROSITE-ProRule" id="PRU00276"/>
    </source>
</evidence>
<feature type="binding site" evidence="1">
    <location>
        <position position="256"/>
    </location>
    <ligand>
        <name>Zn(2+)</name>
        <dbReference type="ChEBI" id="CHEBI:29105"/>
        <note>catalytic</note>
    </ligand>
</feature>
<dbReference type="InterPro" id="IPR001762">
    <property type="entry name" value="Disintegrin_dom"/>
</dbReference>
<dbReference type="GO" id="GO:0046872">
    <property type="term" value="F:metal ion binding"/>
    <property type="evidence" value="ECO:0007669"/>
    <property type="project" value="UniProtKB-KW"/>
</dbReference>
<feature type="domain" description="Disintegrin" evidence="3">
    <location>
        <begin position="315"/>
        <end position="413"/>
    </location>
</feature>
<feature type="binding site" evidence="1">
    <location>
        <position position="250"/>
    </location>
    <ligand>
        <name>Zn(2+)</name>
        <dbReference type="ChEBI" id="CHEBI:29105"/>
        <note>catalytic</note>
    </ligand>
</feature>
<name>A0AAD9PCH5_RIDPI</name>
<feature type="domain" description="Peptidase M12B" evidence="4">
    <location>
        <begin position="80"/>
        <end position="295"/>
    </location>
</feature>
<dbReference type="Pfam" id="PF13688">
    <property type="entry name" value="Reprolysin_5"/>
    <property type="match status" value="1"/>
</dbReference>
<gene>
    <name evidence="5" type="ORF">NP493_37g06000</name>
</gene>
<evidence type="ECO:0000259" key="4">
    <source>
        <dbReference type="PROSITE" id="PS50215"/>
    </source>
</evidence>
<dbReference type="GO" id="GO:0005886">
    <property type="term" value="C:plasma membrane"/>
    <property type="evidence" value="ECO:0007669"/>
    <property type="project" value="TreeGrafter"/>
</dbReference>
<dbReference type="PANTHER" id="PTHR45702:SF2">
    <property type="entry name" value="KUZBANIAN, ISOFORM A"/>
    <property type="match status" value="1"/>
</dbReference>
<dbReference type="Gene3D" id="3.40.390.10">
    <property type="entry name" value="Collagenase (Catalytic Domain)"/>
    <property type="match status" value="1"/>
</dbReference>
<dbReference type="AlphaFoldDB" id="A0AAD9PCH5"/>
<evidence type="ECO:0008006" key="7">
    <source>
        <dbReference type="Google" id="ProtNLM"/>
    </source>
</evidence>
<accession>A0AAD9PCH5</accession>
<feature type="binding site" evidence="1">
    <location>
        <position position="246"/>
    </location>
    <ligand>
        <name>Zn(2+)</name>
        <dbReference type="ChEBI" id="CHEBI:29105"/>
        <note>catalytic</note>
    </ligand>
</feature>
<evidence type="ECO:0000256" key="2">
    <source>
        <dbReference type="SAM" id="Phobius"/>
    </source>
</evidence>
<feature type="transmembrane region" description="Helical" evidence="2">
    <location>
        <begin position="534"/>
        <end position="552"/>
    </location>
</feature>
<dbReference type="GO" id="GO:0006509">
    <property type="term" value="P:membrane protein ectodomain proteolysis"/>
    <property type="evidence" value="ECO:0007669"/>
    <property type="project" value="TreeGrafter"/>
</dbReference>
<dbReference type="InterPro" id="IPR051489">
    <property type="entry name" value="ADAM_Metalloproteinase"/>
</dbReference>
<dbReference type="PROSITE" id="PS50214">
    <property type="entry name" value="DISINTEGRIN_2"/>
    <property type="match status" value="1"/>
</dbReference>
<keyword evidence="2" id="KW-0812">Transmembrane</keyword>
<comment type="caution">
    <text evidence="1">Lacks conserved residue(s) required for the propagation of feature annotation.</text>
</comment>
<evidence type="ECO:0000313" key="6">
    <source>
        <dbReference type="Proteomes" id="UP001209878"/>
    </source>
</evidence>
<organism evidence="5 6">
    <name type="scientific">Ridgeia piscesae</name>
    <name type="common">Tubeworm</name>
    <dbReference type="NCBI Taxonomy" id="27915"/>
    <lineage>
        <taxon>Eukaryota</taxon>
        <taxon>Metazoa</taxon>
        <taxon>Spiralia</taxon>
        <taxon>Lophotrochozoa</taxon>
        <taxon>Annelida</taxon>
        <taxon>Polychaeta</taxon>
        <taxon>Sedentaria</taxon>
        <taxon>Canalipalpata</taxon>
        <taxon>Sabellida</taxon>
        <taxon>Siboglinidae</taxon>
        <taxon>Ridgeia</taxon>
    </lineage>
</organism>
<dbReference type="PROSITE" id="PS50215">
    <property type="entry name" value="ADAM_MEPRO"/>
    <property type="match status" value="1"/>
</dbReference>
<keyword evidence="1" id="KW-0862">Zinc</keyword>
<dbReference type="SUPFAM" id="SSF55486">
    <property type="entry name" value="Metalloproteases ('zincins'), catalytic domain"/>
    <property type="match status" value="1"/>
</dbReference>
<sequence>MDRYFRQIEKIGKYRLVVYREKDIAVSNKLCLRRRQTGHNSEWIQQGIPDTSHETPKHAENRDKFEHLHRQKREFATPYRVCELKIIVDYNFYNIYCSQSIKRVVHEVAYSVSASDSIFRTVDFDSNGVADNIGFTIAEILIFENDTFPEYYLHQSNDPHTLLEDFTRYDFSQNCLGVLMTYRDFRDGIVGLAYQGTTAMYIGAGGMCEKRVFSFNAFRSYNALLVTPVNSNFVLPRRQFALTLAHELGHSFGAEHDKVGDKACCPNDKFGMYLMNERTAYYQRPNNEKFSSCSLLRMGPVVARKGSCLKVYDAHSLCGNFLIDPGEECDCGPTADTCQRFDSCCVAPERGKPGCRVPRELGKYCSPQTSQCCTQNCTTEPNPVVCRASTECSKESRCDTTNVECPDPVPLADGKLCRGGTRVCRQGLCEVSRCVHYGWEDCQCRTTENELCELCCKPTNATQAGCVPAYKLADDDDIVRPIYRRLGELCDDNRGYCSKKGHCYIVRHTNYNDVFQAVFQLSTREQIKYVVSNYWYYVVVGLVSLVFFFNFLHAFYHRTESSDALAYRSANLAVMWQVADSQYLTIEEQLQQLNKSYETKLVELEQCELMDLIVAVGRMQNLFPKTPQHVVVEAVSKSGCEEYAVRYLLLKGYALDTMACVREEMQNQTSTEEGISSIKRTDEVTVSEVRSDIAITITDIEETSGETVIVEQTPVTETLVEPFTSELTPVEEPSVL</sequence>
<dbReference type="Gene3D" id="4.10.70.10">
    <property type="entry name" value="Disintegrin domain"/>
    <property type="match status" value="1"/>
</dbReference>
<dbReference type="Proteomes" id="UP001209878">
    <property type="component" value="Unassembled WGS sequence"/>
</dbReference>
<dbReference type="GO" id="GO:0007219">
    <property type="term" value="P:Notch signaling pathway"/>
    <property type="evidence" value="ECO:0007669"/>
    <property type="project" value="TreeGrafter"/>
</dbReference>
<reference evidence="5" key="1">
    <citation type="journal article" date="2023" name="Mol. Biol. Evol.">
        <title>Third-Generation Sequencing Reveals the Adaptive Role of the Epigenome in Three Deep-Sea Polychaetes.</title>
        <authorList>
            <person name="Perez M."/>
            <person name="Aroh O."/>
            <person name="Sun Y."/>
            <person name="Lan Y."/>
            <person name="Juniper S.K."/>
            <person name="Young C.R."/>
            <person name="Angers B."/>
            <person name="Qian P.Y."/>
        </authorList>
    </citation>
    <scope>NUCLEOTIDE SEQUENCE</scope>
    <source>
        <strain evidence="5">R07B-5</strain>
    </source>
</reference>
<dbReference type="SMART" id="SM00050">
    <property type="entry name" value="DISIN"/>
    <property type="match status" value="1"/>
</dbReference>
<dbReference type="InterPro" id="IPR024079">
    <property type="entry name" value="MetalloPept_cat_dom_sf"/>
</dbReference>
<evidence type="ECO:0000313" key="5">
    <source>
        <dbReference type="EMBL" id="KAK2192169.1"/>
    </source>
</evidence>
<proteinExistence type="predicted"/>
<comment type="caution">
    <text evidence="5">The sequence shown here is derived from an EMBL/GenBank/DDBJ whole genome shotgun (WGS) entry which is preliminary data.</text>
</comment>
<dbReference type="InterPro" id="IPR036436">
    <property type="entry name" value="Disintegrin_dom_sf"/>
</dbReference>
<keyword evidence="2" id="KW-1133">Transmembrane helix</keyword>
<keyword evidence="2" id="KW-0472">Membrane</keyword>
<dbReference type="EMBL" id="JAODUO010000037">
    <property type="protein sequence ID" value="KAK2192169.1"/>
    <property type="molecule type" value="Genomic_DNA"/>
</dbReference>
<keyword evidence="6" id="KW-1185">Reference proteome</keyword>
<protein>
    <recommendedName>
        <fullName evidence="7">Disintegrin and metalloproteinase domain-containing protein 10</fullName>
    </recommendedName>
</protein>
<dbReference type="PANTHER" id="PTHR45702">
    <property type="entry name" value="ADAM10/ADAM17 METALLOPEPTIDASE FAMILY MEMBER"/>
    <property type="match status" value="1"/>
</dbReference>
<dbReference type="InterPro" id="IPR001590">
    <property type="entry name" value="Peptidase_M12B"/>
</dbReference>
<keyword evidence="1" id="KW-0479">Metal-binding</keyword>
<dbReference type="GO" id="GO:0004222">
    <property type="term" value="F:metalloendopeptidase activity"/>
    <property type="evidence" value="ECO:0007669"/>
    <property type="project" value="InterPro"/>
</dbReference>
<evidence type="ECO:0000259" key="3">
    <source>
        <dbReference type="PROSITE" id="PS50214"/>
    </source>
</evidence>